<organism evidence="1">
    <name type="scientific">viral metagenome</name>
    <dbReference type="NCBI Taxonomy" id="1070528"/>
    <lineage>
        <taxon>unclassified sequences</taxon>
        <taxon>metagenomes</taxon>
        <taxon>organismal metagenomes</taxon>
    </lineage>
</organism>
<proteinExistence type="predicted"/>
<dbReference type="EMBL" id="MN739879">
    <property type="protein sequence ID" value="QHT75561.1"/>
    <property type="molecule type" value="Genomic_DNA"/>
</dbReference>
<evidence type="ECO:0000313" key="1">
    <source>
        <dbReference type="EMBL" id="QHT75561.1"/>
    </source>
</evidence>
<name>A0A6C0H4T2_9ZZZZ</name>
<protein>
    <submittedName>
        <fullName evidence="1">Uncharacterized protein</fullName>
    </submittedName>
</protein>
<reference evidence="1" key="1">
    <citation type="journal article" date="2020" name="Nature">
        <title>Giant virus diversity and host interactions through global metagenomics.</title>
        <authorList>
            <person name="Schulz F."/>
            <person name="Roux S."/>
            <person name="Paez-Espino D."/>
            <person name="Jungbluth S."/>
            <person name="Walsh D.A."/>
            <person name="Denef V.J."/>
            <person name="McMahon K.D."/>
            <person name="Konstantinidis K.T."/>
            <person name="Eloe-Fadrosh E.A."/>
            <person name="Kyrpides N.C."/>
            <person name="Woyke T."/>
        </authorList>
    </citation>
    <scope>NUCLEOTIDE SEQUENCE</scope>
    <source>
        <strain evidence="1">GVMAG-M-3300023179-71</strain>
    </source>
</reference>
<accession>A0A6C0H4T2</accession>
<dbReference type="AlphaFoldDB" id="A0A6C0H4T2"/>
<sequence>MTHLFKYNTFGLIFITEDTNTIIYHYWNLDFDKIIEKYFENIENILILNKVPLLCEEKTTKVIDSFLKLEIEKGL</sequence>